<dbReference type="GO" id="GO:0016020">
    <property type="term" value="C:membrane"/>
    <property type="evidence" value="ECO:0007669"/>
    <property type="project" value="InterPro"/>
</dbReference>
<dbReference type="Pfam" id="PF14524">
    <property type="entry name" value="Wzt_C"/>
    <property type="match status" value="1"/>
</dbReference>
<dbReference type="InterPro" id="IPR017871">
    <property type="entry name" value="ABC_transporter-like_CS"/>
</dbReference>
<organism evidence="6 7">
    <name type="scientific">Methanosarcina vacuolata Z-761</name>
    <dbReference type="NCBI Taxonomy" id="1434123"/>
    <lineage>
        <taxon>Archaea</taxon>
        <taxon>Methanobacteriati</taxon>
        <taxon>Methanobacteriota</taxon>
        <taxon>Stenosarchaea group</taxon>
        <taxon>Methanomicrobia</taxon>
        <taxon>Methanosarcinales</taxon>
        <taxon>Methanosarcinaceae</taxon>
        <taxon>Methanosarcina</taxon>
    </lineage>
</organism>
<feature type="domain" description="ABC transporter" evidence="5">
    <location>
        <begin position="21"/>
        <end position="241"/>
    </location>
</feature>
<accession>A0A0E3Q8P5</accession>
<dbReference type="InterPro" id="IPR029439">
    <property type="entry name" value="Wzt_C"/>
</dbReference>
<dbReference type="CDD" id="cd03220">
    <property type="entry name" value="ABC_KpsT_Wzt"/>
    <property type="match status" value="1"/>
</dbReference>
<dbReference type="InterPro" id="IPR027417">
    <property type="entry name" value="P-loop_NTPase"/>
</dbReference>
<name>A0A0E3Q8P5_9EURY</name>
<comment type="similarity">
    <text evidence="1">Belongs to the ABC transporter superfamily.</text>
</comment>
<dbReference type="PATRIC" id="fig|1434123.4.peg.3723"/>
<dbReference type="GO" id="GO:0016887">
    <property type="term" value="F:ATP hydrolysis activity"/>
    <property type="evidence" value="ECO:0007669"/>
    <property type="project" value="InterPro"/>
</dbReference>
<keyword evidence="7" id="KW-1185">Reference proteome</keyword>
<dbReference type="EMBL" id="CP009520">
    <property type="protein sequence ID" value="AKB45293.1"/>
    <property type="molecule type" value="Genomic_DNA"/>
</dbReference>
<evidence type="ECO:0000256" key="4">
    <source>
        <dbReference type="ARBA" id="ARBA00022840"/>
    </source>
</evidence>
<dbReference type="Pfam" id="PF00005">
    <property type="entry name" value="ABC_tran"/>
    <property type="match status" value="1"/>
</dbReference>
<dbReference type="RefSeq" id="WP_048122595.1">
    <property type="nucleotide sequence ID" value="NZ_CP009520.1"/>
</dbReference>
<keyword evidence="2" id="KW-0813">Transport</keyword>
<dbReference type="PANTHER" id="PTHR46743">
    <property type="entry name" value="TEICHOIC ACIDS EXPORT ATP-BINDING PROTEIN TAGH"/>
    <property type="match status" value="1"/>
</dbReference>
<dbReference type="GeneID" id="24811552"/>
<gene>
    <name evidence="6" type="ORF">MSVAZ_3024</name>
</gene>
<dbReference type="InterPro" id="IPR003593">
    <property type="entry name" value="AAA+_ATPase"/>
</dbReference>
<dbReference type="PROSITE" id="PS00211">
    <property type="entry name" value="ABC_TRANSPORTER_1"/>
    <property type="match status" value="1"/>
</dbReference>
<dbReference type="KEGG" id="mvc:MSVAZ_3024"/>
<dbReference type="InterPro" id="IPR015860">
    <property type="entry name" value="ABC_transpr_TagH-like"/>
</dbReference>
<dbReference type="Gene3D" id="2.70.50.60">
    <property type="entry name" value="abc- transporter (atp binding component) like domain"/>
    <property type="match status" value="1"/>
</dbReference>
<evidence type="ECO:0000256" key="2">
    <source>
        <dbReference type="ARBA" id="ARBA00022448"/>
    </source>
</evidence>
<dbReference type="InterPro" id="IPR050683">
    <property type="entry name" value="Bact_Polysacc_Export_ATP-bd"/>
</dbReference>
<dbReference type="Gene3D" id="3.40.50.300">
    <property type="entry name" value="P-loop containing nucleotide triphosphate hydrolases"/>
    <property type="match status" value="1"/>
</dbReference>
<sequence length="420" mass="47078">MIKVSGVSKKFKLYHTPTDRLKEKILRKKYHREITALENISFEVKDGQTLGIVGQNGAGKSTILKVLSGVMLPDEGLIEVDGKITGLLELGTGFDQELTGLENIFMNGTFLGMDKTEIERKKDEIIDFTELEDFIYDPIKTYSSGMLMRLAFSIAMHAEPKCFLVDEALSVGDAYFQQKCMRKILEFKNNGGSIIFVSHDMNAVKIVCDSAILLDHGHIISSGDPKDIIDYYHGMILQKAHMGDAEVIVYDMNDTKDCTGRKNPNASTGEVELISFKILNSKNEETLYIESEQVIKVIYQVKALKELSDPHFGLHVRNNLGVSVFETNTYCSGIKTFTLKKGQIAELVWEFFFPLSAGDYSFSVGVANKGYGKDAFEEYLLMAHDIEVLKVIPNDSAIIYSGVFNMKPKIKIQEMYGNKS</sequence>
<dbReference type="PANTHER" id="PTHR46743:SF2">
    <property type="entry name" value="TEICHOIC ACIDS EXPORT ATP-BINDING PROTEIN TAGH"/>
    <property type="match status" value="1"/>
</dbReference>
<dbReference type="InterPro" id="IPR003439">
    <property type="entry name" value="ABC_transporter-like_ATP-bd"/>
</dbReference>
<evidence type="ECO:0000313" key="6">
    <source>
        <dbReference type="EMBL" id="AKB45293.1"/>
    </source>
</evidence>
<dbReference type="HOGENOM" id="CLU_000604_101_1_2"/>
<evidence type="ECO:0000259" key="5">
    <source>
        <dbReference type="PROSITE" id="PS50893"/>
    </source>
</evidence>
<dbReference type="GO" id="GO:0140359">
    <property type="term" value="F:ABC-type transporter activity"/>
    <property type="evidence" value="ECO:0007669"/>
    <property type="project" value="InterPro"/>
</dbReference>
<evidence type="ECO:0000256" key="3">
    <source>
        <dbReference type="ARBA" id="ARBA00022741"/>
    </source>
</evidence>
<dbReference type="STRING" id="1434123.MSVAZ_3024"/>
<reference evidence="6 7" key="1">
    <citation type="submission" date="2014-07" db="EMBL/GenBank/DDBJ databases">
        <title>Methanogenic archaea and the global carbon cycle.</title>
        <authorList>
            <person name="Henriksen J.R."/>
            <person name="Luke J."/>
            <person name="Reinhart S."/>
            <person name="Benedict M.N."/>
            <person name="Youngblut N.D."/>
            <person name="Metcalf M.E."/>
            <person name="Whitaker R.J."/>
            <person name="Metcalf W.W."/>
        </authorList>
    </citation>
    <scope>NUCLEOTIDE SEQUENCE [LARGE SCALE GENOMIC DNA]</scope>
    <source>
        <strain evidence="6 7">Z-761</strain>
    </source>
</reference>
<dbReference type="CDD" id="cd10147">
    <property type="entry name" value="Wzt_C-like"/>
    <property type="match status" value="1"/>
</dbReference>
<dbReference type="SUPFAM" id="SSF52540">
    <property type="entry name" value="P-loop containing nucleoside triphosphate hydrolases"/>
    <property type="match status" value="1"/>
</dbReference>
<dbReference type="Proteomes" id="UP000033096">
    <property type="component" value="Chromosome"/>
</dbReference>
<dbReference type="AlphaFoldDB" id="A0A0E3Q8P5"/>
<evidence type="ECO:0000256" key="1">
    <source>
        <dbReference type="ARBA" id="ARBA00005417"/>
    </source>
</evidence>
<evidence type="ECO:0000313" key="7">
    <source>
        <dbReference type="Proteomes" id="UP000033096"/>
    </source>
</evidence>
<keyword evidence="4" id="KW-0067">ATP-binding</keyword>
<dbReference type="SMART" id="SM00382">
    <property type="entry name" value="AAA"/>
    <property type="match status" value="1"/>
</dbReference>
<keyword evidence="3" id="KW-0547">Nucleotide-binding</keyword>
<dbReference type="GO" id="GO:0005524">
    <property type="term" value="F:ATP binding"/>
    <property type="evidence" value="ECO:0007669"/>
    <property type="project" value="UniProtKB-KW"/>
</dbReference>
<protein>
    <submittedName>
        <fullName evidence="6">ABC transporter</fullName>
    </submittedName>
</protein>
<dbReference type="PROSITE" id="PS50893">
    <property type="entry name" value="ABC_TRANSPORTER_2"/>
    <property type="match status" value="1"/>
</dbReference>
<proteinExistence type="inferred from homology"/>